<dbReference type="EMBL" id="JBHULC010000018">
    <property type="protein sequence ID" value="MFD2522395.1"/>
    <property type="molecule type" value="Genomic_DNA"/>
</dbReference>
<proteinExistence type="predicted"/>
<dbReference type="Proteomes" id="UP001597510">
    <property type="component" value="Unassembled WGS sequence"/>
</dbReference>
<accession>A0ABW5JCE3</accession>
<sequence>MHALAYFCAKNSFMYEVFVFLHSIFRWLVLISLLYAIGRSIEGLVSKRAYTKADNLARAMASTISHTQLLIGFTVYFVLSPITQFFMKSGSGDNHEIWFFGIYHIAMMLLAIVVMTIGGSMAKRAAGDTAKFKTTVIYFSIALVLILLAIPWFRPFFRNF</sequence>
<feature type="transmembrane region" description="Helical" evidence="1">
    <location>
        <begin position="99"/>
        <end position="122"/>
    </location>
</feature>
<comment type="caution">
    <text evidence="2">The sequence shown here is derived from an EMBL/GenBank/DDBJ whole genome shotgun (WGS) entry which is preliminary data.</text>
</comment>
<evidence type="ECO:0000256" key="1">
    <source>
        <dbReference type="SAM" id="Phobius"/>
    </source>
</evidence>
<keyword evidence="1" id="KW-1133">Transmembrane helix</keyword>
<feature type="transmembrane region" description="Helical" evidence="1">
    <location>
        <begin position="20"/>
        <end position="38"/>
    </location>
</feature>
<keyword evidence="3" id="KW-1185">Reference proteome</keyword>
<feature type="transmembrane region" description="Helical" evidence="1">
    <location>
        <begin position="59"/>
        <end position="79"/>
    </location>
</feature>
<evidence type="ECO:0008006" key="4">
    <source>
        <dbReference type="Google" id="ProtNLM"/>
    </source>
</evidence>
<gene>
    <name evidence="2" type="ORF">ACFSR2_15970</name>
</gene>
<keyword evidence="1" id="KW-0472">Membrane</keyword>
<name>A0ABW5JCE3_9BACT</name>
<feature type="transmembrane region" description="Helical" evidence="1">
    <location>
        <begin position="134"/>
        <end position="153"/>
    </location>
</feature>
<evidence type="ECO:0000313" key="2">
    <source>
        <dbReference type="EMBL" id="MFD2522395.1"/>
    </source>
</evidence>
<organism evidence="2 3">
    <name type="scientific">Emticicia soli</name>
    <dbReference type="NCBI Taxonomy" id="2027878"/>
    <lineage>
        <taxon>Bacteria</taxon>
        <taxon>Pseudomonadati</taxon>
        <taxon>Bacteroidota</taxon>
        <taxon>Cytophagia</taxon>
        <taxon>Cytophagales</taxon>
        <taxon>Leadbetterellaceae</taxon>
        <taxon>Emticicia</taxon>
    </lineage>
</organism>
<reference evidence="3" key="1">
    <citation type="journal article" date="2019" name="Int. J. Syst. Evol. Microbiol.">
        <title>The Global Catalogue of Microorganisms (GCM) 10K type strain sequencing project: providing services to taxonomists for standard genome sequencing and annotation.</title>
        <authorList>
            <consortium name="The Broad Institute Genomics Platform"/>
            <consortium name="The Broad Institute Genome Sequencing Center for Infectious Disease"/>
            <person name="Wu L."/>
            <person name="Ma J."/>
        </authorList>
    </citation>
    <scope>NUCLEOTIDE SEQUENCE [LARGE SCALE GENOMIC DNA]</scope>
    <source>
        <strain evidence="3">KCTC 52344</strain>
    </source>
</reference>
<evidence type="ECO:0000313" key="3">
    <source>
        <dbReference type="Proteomes" id="UP001597510"/>
    </source>
</evidence>
<keyword evidence="1" id="KW-0812">Transmembrane</keyword>
<protein>
    <recommendedName>
        <fullName evidence="4">Cytochrome B</fullName>
    </recommendedName>
</protein>